<keyword evidence="4" id="KW-0540">Nuclease</keyword>
<evidence type="ECO:0000256" key="10">
    <source>
        <dbReference type="ARBA" id="ARBA00023242"/>
    </source>
</evidence>
<dbReference type="InterPro" id="IPR051547">
    <property type="entry name" value="TDP2-like"/>
</dbReference>
<feature type="domain" description="Endonuclease/exonuclease/phosphatase" evidence="11">
    <location>
        <begin position="316"/>
        <end position="570"/>
    </location>
</feature>
<dbReference type="Gene3D" id="3.60.10.10">
    <property type="entry name" value="Endonuclease/exonuclease/phosphatase"/>
    <property type="match status" value="1"/>
</dbReference>
<keyword evidence="10" id="KW-0539">Nucleus</keyword>
<evidence type="ECO:0000256" key="9">
    <source>
        <dbReference type="ARBA" id="ARBA00023204"/>
    </source>
</evidence>
<dbReference type="PANTHER" id="PTHR15822:SF4">
    <property type="entry name" value="TYROSYL-DNA PHOSPHODIESTERASE 2"/>
    <property type="match status" value="1"/>
</dbReference>
<comment type="cofactor">
    <cofactor evidence="2">
        <name>Mg(2+)</name>
        <dbReference type="ChEBI" id="CHEBI:18420"/>
    </cofactor>
</comment>
<keyword evidence="9" id="KW-0234">DNA repair</keyword>
<dbReference type="GO" id="GO:0004527">
    <property type="term" value="F:exonuclease activity"/>
    <property type="evidence" value="ECO:0007669"/>
    <property type="project" value="UniProtKB-KW"/>
</dbReference>
<evidence type="ECO:0000256" key="4">
    <source>
        <dbReference type="ARBA" id="ARBA00022722"/>
    </source>
</evidence>
<accession>A0A8H4L465</accession>
<dbReference type="GO" id="GO:0006302">
    <property type="term" value="P:double-strand break repair"/>
    <property type="evidence" value="ECO:0007669"/>
    <property type="project" value="TreeGrafter"/>
</dbReference>
<dbReference type="CDD" id="cd09080">
    <property type="entry name" value="TDP2"/>
    <property type="match status" value="1"/>
</dbReference>
<keyword evidence="6" id="KW-0227">DNA damage</keyword>
<name>A0A8H4L465_9HYPO</name>
<dbReference type="PANTHER" id="PTHR15822">
    <property type="entry name" value="TRAF AND TNF RECEPTOR-ASSOCIATED PROTEIN"/>
    <property type="match status" value="1"/>
</dbReference>
<sequence length="588" mass="65199">MHQDSPTPAAVAEATELVDINQTNNPLLPDTFTIRTKVDFPNRFTIRADDGTSPLSLISGTDGEEQAKLVVFSGPEEDPRVLGTITHGYAGADIKLENTAPPIEFRMSYRLLGNRRAVHQFSVNLPDRTDFEWQNDGSGWKLIKPVAAGEEPELLATAKLNMGTNKPPRFVLTLSETTAQLGEQWKLVAIMSCLRIWDKVRLAWAKDPEEEESAMISFCACTLCVSNFGFWVLASFLHAYNSLRYGRNSMEALIGQAMKDSANLRKGSVPWKDDEPHPQCYYTFDSTASSWVSKTPSDGAAHAADNGGFDSIALFSWNIDFMLPFAEARMKPALAYLGSLVASSPSNTAPVVFLQECTPSDLATIAATPWVRERFHLTDLDATNWATNHYGTVTLIDSRLPITAAFRVHYSKTRMDRDAFFVDVSLKGKTVRLCNTHLESLALNPPYRPPQMQVVAQYLREDKVHAALAAGDFNAIQPFDRTLHTDNNLKDAFLELGGKEDTEEGYTWGQQAATKLRNQFGCSRMDKVYFCGGAEVVKFERFGADVLTEGDEESSQIVALGFEKAWVTDHLGIKAEVKITAEKNASRL</sequence>
<evidence type="ECO:0000256" key="7">
    <source>
        <dbReference type="ARBA" id="ARBA00022801"/>
    </source>
</evidence>
<dbReference type="GO" id="GO:0046872">
    <property type="term" value="F:metal ion binding"/>
    <property type="evidence" value="ECO:0007669"/>
    <property type="project" value="UniProtKB-KW"/>
</dbReference>
<reference evidence="12 13" key="1">
    <citation type="submission" date="2020-01" db="EMBL/GenBank/DDBJ databases">
        <title>Identification and distribution of gene clusters putatively required for synthesis of sphingolipid metabolism inhibitors in phylogenetically diverse species of the filamentous fungus Fusarium.</title>
        <authorList>
            <person name="Kim H.-S."/>
            <person name="Busman M."/>
            <person name="Brown D.W."/>
            <person name="Divon H."/>
            <person name="Uhlig S."/>
            <person name="Proctor R.H."/>
        </authorList>
    </citation>
    <scope>NUCLEOTIDE SEQUENCE [LARGE SCALE GENOMIC DNA]</scope>
    <source>
        <strain evidence="12 13">NRRL 20459</strain>
    </source>
</reference>
<evidence type="ECO:0000256" key="8">
    <source>
        <dbReference type="ARBA" id="ARBA00022842"/>
    </source>
</evidence>
<evidence type="ECO:0000256" key="1">
    <source>
        <dbReference type="ARBA" id="ARBA00001936"/>
    </source>
</evidence>
<evidence type="ECO:0000256" key="2">
    <source>
        <dbReference type="ARBA" id="ARBA00001946"/>
    </source>
</evidence>
<proteinExistence type="predicted"/>
<dbReference type="InterPro" id="IPR005135">
    <property type="entry name" value="Endo/exonuclease/phosphatase"/>
</dbReference>
<dbReference type="GO" id="GO:0004519">
    <property type="term" value="F:endonuclease activity"/>
    <property type="evidence" value="ECO:0007669"/>
    <property type="project" value="UniProtKB-KW"/>
</dbReference>
<evidence type="ECO:0000256" key="5">
    <source>
        <dbReference type="ARBA" id="ARBA00022723"/>
    </source>
</evidence>
<dbReference type="SUPFAM" id="SSF56219">
    <property type="entry name" value="DNase I-like"/>
    <property type="match status" value="1"/>
</dbReference>
<keyword evidence="13" id="KW-1185">Reference proteome</keyword>
<evidence type="ECO:0000259" key="11">
    <source>
        <dbReference type="Pfam" id="PF03372"/>
    </source>
</evidence>
<evidence type="ECO:0000313" key="12">
    <source>
        <dbReference type="EMBL" id="KAF4461213.1"/>
    </source>
</evidence>
<keyword evidence="5" id="KW-0479">Metal-binding</keyword>
<dbReference type="AlphaFoldDB" id="A0A8H4L465"/>
<dbReference type="OrthoDB" id="9975959at2759"/>
<keyword evidence="12" id="KW-0255">Endonuclease</keyword>
<comment type="subcellular location">
    <subcellularLocation>
        <location evidence="3">Nucleus</location>
        <location evidence="3">PML body</location>
    </subcellularLocation>
</comment>
<dbReference type="GO" id="GO:0070260">
    <property type="term" value="F:5'-tyrosyl-DNA phosphodiesterase activity"/>
    <property type="evidence" value="ECO:0007669"/>
    <property type="project" value="TreeGrafter"/>
</dbReference>
<keyword evidence="7" id="KW-0378">Hydrolase</keyword>
<dbReference type="InterPro" id="IPR036691">
    <property type="entry name" value="Endo/exonu/phosph_ase_sf"/>
</dbReference>
<comment type="cofactor">
    <cofactor evidence="1">
        <name>Mn(2+)</name>
        <dbReference type="ChEBI" id="CHEBI:29035"/>
    </cofactor>
</comment>
<evidence type="ECO:0000256" key="3">
    <source>
        <dbReference type="ARBA" id="ARBA00004322"/>
    </source>
</evidence>
<organism evidence="12 13">
    <name type="scientific">Fusarium albosuccineum</name>
    <dbReference type="NCBI Taxonomy" id="1237068"/>
    <lineage>
        <taxon>Eukaryota</taxon>
        <taxon>Fungi</taxon>
        <taxon>Dikarya</taxon>
        <taxon>Ascomycota</taxon>
        <taxon>Pezizomycotina</taxon>
        <taxon>Sordariomycetes</taxon>
        <taxon>Hypocreomycetidae</taxon>
        <taxon>Hypocreales</taxon>
        <taxon>Nectriaceae</taxon>
        <taxon>Fusarium</taxon>
        <taxon>Fusarium decemcellulare species complex</taxon>
    </lineage>
</organism>
<evidence type="ECO:0000256" key="6">
    <source>
        <dbReference type="ARBA" id="ARBA00022763"/>
    </source>
</evidence>
<evidence type="ECO:0000313" key="13">
    <source>
        <dbReference type="Proteomes" id="UP000554235"/>
    </source>
</evidence>
<dbReference type="GO" id="GO:0003697">
    <property type="term" value="F:single-stranded DNA binding"/>
    <property type="evidence" value="ECO:0007669"/>
    <property type="project" value="TreeGrafter"/>
</dbReference>
<dbReference type="Proteomes" id="UP000554235">
    <property type="component" value="Unassembled WGS sequence"/>
</dbReference>
<protein>
    <submittedName>
        <fullName evidence="12">Endonuclease exonuclease phosphatase family</fullName>
    </submittedName>
</protein>
<keyword evidence="8" id="KW-0460">Magnesium</keyword>
<dbReference type="GO" id="GO:0005737">
    <property type="term" value="C:cytoplasm"/>
    <property type="evidence" value="ECO:0007669"/>
    <property type="project" value="TreeGrafter"/>
</dbReference>
<comment type="caution">
    <text evidence="12">The sequence shown here is derived from an EMBL/GenBank/DDBJ whole genome shotgun (WGS) entry which is preliminary data.</text>
</comment>
<gene>
    <name evidence="12" type="ORF">FALBO_11992</name>
</gene>
<dbReference type="EMBL" id="JAADYS010001760">
    <property type="protein sequence ID" value="KAF4461213.1"/>
    <property type="molecule type" value="Genomic_DNA"/>
</dbReference>
<keyword evidence="12" id="KW-0269">Exonuclease</keyword>
<dbReference type="Pfam" id="PF03372">
    <property type="entry name" value="Exo_endo_phos"/>
    <property type="match status" value="1"/>
</dbReference>